<evidence type="ECO:0008006" key="3">
    <source>
        <dbReference type="Google" id="ProtNLM"/>
    </source>
</evidence>
<protein>
    <recommendedName>
        <fullName evidence="3">DUF4252 domain-containing protein</fullName>
    </recommendedName>
</protein>
<dbReference type="AlphaFoldDB" id="A0A4V5MLM8"/>
<evidence type="ECO:0000313" key="1">
    <source>
        <dbReference type="EMBL" id="TJZ53808.1"/>
    </source>
</evidence>
<keyword evidence="2" id="KW-1185">Reference proteome</keyword>
<accession>A0A4V5MLM8</accession>
<evidence type="ECO:0000313" key="2">
    <source>
        <dbReference type="Proteomes" id="UP000306808"/>
    </source>
</evidence>
<gene>
    <name evidence="1" type="ORF">FAZ15_17470</name>
</gene>
<reference evidence="1 2" key="1">
    <citation type="submission" date="2019-04" db="EMBL/GenBank/DDBJ databases">
        <title>Sphingobacterium olei sp. nov., isolated from oil-contaminated soil.</title>
        <authorList>
            <person name="Liu B."/>
        </authorList>
    </citation>
    <scope>NUCLEOTIDE SEQUENCE [LARGE SCALE GENOMIC DNA]</scope>
    <source>
        <strain evidence="1 2">HAL-9</strain>
    </source>
</reference>
<name>A0A4V5MLM8_9SPHI</name>
<dbReference type="OrthoDB" id="713125at2"/>
<organism evidence="1 2">
    <name type="scientific">Sphingobacterium olei</name>
    <dbReference type="NCBI Taxonomy" id="2571155"/>
    <lineage>
        <taxon>Bacteria</taxon>
        <taxon>Pseudomonadati</taxon>
        <taxon>Bacteroidota</taxon>
        <taxon>Sphingobacteriia</taxon>
        <taxon>Sphingobacteriales</taxon>
        <taxon>Sphingobacteriaceae</taxon>
        <taxon>Sphingobacterium</taxon>
    </lineage>
</organism>
<sequence>MKFQIIKEKSKILKAMKIFILFIALLVGNGTLLAQKKTKNLDEIGKHLTGLLINRGNINESMYAINIERLFPNEDLSEFEDSPAEFIVSMLYGSQMELPVIWNELLSQADSLNISKKAEYFNTYYFQNGKDNFVLTCVLKQSSKYYVFSSIILEWENDKYVMRLYRKIKEYNDQEEVEKNLYSIIEDENIQELKEMDDFMEVEDF</sequence>
<dbReference type="RefSeq" id="WP_136902598.1">
    <property type="nucleotide sequence ID" value="NZ_SUME01000007.1"/>
</dbReference>
<dbReference type="Proteomes" id="UP000306808">
    <property type="component" value="Unassembled WGS sequence"/>
</dbReference>
<proteinExistence type="predicted"/>
<dbReference type="EMBL" id="SUME01000007">
    <property type="protein sequence ID" value="TJZ53808.1"/>
    <property type="molecule type" value="Genomic_DNA"/>
</dbReference>
<comment type="caution">
    <text evidence="1">The sequence shown here is derived from an EMBL/GenBank/DDBJ whole genome shotgun (WGS) entry which is preliminary data.</text>
</comment>